<comment type="caution">
    <text evidence="4">The sequence shown here is derived from an EMBL/GenBank/DDBJ whole genome shotgun (WGS) entry which is preliminary data.</text>
</comment>
<dbReference type="SUPFAM" id="SSF53756">
    <property type="entry name" value="UDP-Glycosyltransferase/glycogen phosphorylase"/>
    <property type="match status" value="1"/>
</dbReference>
<protein>
    <submittedName>
        <fullName evidence="4">Phosphatidylinositol alpha 1,6-mannosyltransferase</fullName>
        <ecNumber evidence="4">2.4.1.-</ecNumber>
    </submittedName>
</protein>
<reference evidence="4" key="1">
    <citation type="submission" date="2023-07" db="EMBL/GenBank/DDBJ databases">
        <title>Functional and genomic diversity of the sorghum phyllosphere microbiome.</title>
        <authorList>
            <person name="Shade A."/>
        </authorList>
    </citation>
    <scope>NUCLEOTIDE SEQUENCE</scope>
    <source>
        <strain evidence="4">SORGH_AS_1067</strain>
    </source>
</reference>
<organism evidence="4 5">
    <name type="scientific">Nocardioides zeae</name>
    <dbReference type="NCBI Taxonomy" id="1457234"/>
    <lineage>
        <taxon>Bacteria</taxon>
        <taxon>Bacillati</taxon>
        <taxon>Actinomycetota</taxon>
        <taxon>Actinomycetes</taxon>
        <taxon>Propionibacteriales</taxon>
        <taxon>Nocardioidaceae</taxon>
        <taxon>Nocardioides</taxon>
    </lineage>
</organism>
<dbReference type="GO" id="GO:1901137">
    <property type="term" value="P:carbohydrate derivative biosynthetic process"/>
    <property type="evidence" value="ECO:0007669"/>
    <property type="project" value="UniProtKB-ARBA"/>
</dbReference>
<dbReference type="EC" id="2.4.1.-" evidence="4"/>
<dbReference type="GO" id="GO:0016758">
    <property type="term" value="F:hexosyltransferase activity"/>
    <property type="evidence" value="ECO:0007669"/>
    <property type="project" value="TreeGrafter"/>
</dbReference>
<sequence length="370" mass="38797">MASVRIAVVTESFYPATDGTTTTVRNLVDRLVDRGHTVRLVAPAPGLTSYRGVEIVRVRALDKPGRQVRAALEGFAPDLVHVTSSLELGPTIGRKALKHARRLGVPTLVVQQTPVSDLAAPLWQAKVAERADRVLVTARWMQERLAALDVDAALWSPGVDTAAFSPALRDTWLHNSWARARARGGPRVVVGYVGALEKDHGVRRLPALAALPGVRLVVVGQGTQHDWLAHRITGVAGSGKLAGPLAAGDLATAVASLDVLVHPGEQLTCAHALREAGASGVPVVAARTGGARDVVHHLESGLLVDVTDQRALADAVGAVVADRRRGLLGAHGRGLAEQRTWRDAVDELVEVHYGAVLAPAPAASPLAAAG</sequence>
<gene>
    <name evidence="4" type="ORF">QE405_001740</name>
</gene>
<dbReference type="PANTHER" id="PTHR45947:SF3">
    <property type="entry name" value="SULFOQUINOVOSYL TRANSFERASE SQD2"/>
    <property type="match status" value="1"/>
</dbReference>
<dbReference type="EMBL" id="JAUTAN010000001">
    <property type="protein sequence ID" value="MDQ1104456.1"/>
    <property type="molecule type" value="Genomic_DNA"/>
</dbReference>
<evidence type="ECO:0000313" key="5">
    <source>
        <dbReference type="Proteomes" id="UP001239215"/>
    </source>
</evidence>
<dbReference type="Proteomes" id="UP001239215">
    <property type="component" value="Unassembled WGS sequence"/>
</dbReference>
<name>A0AAJ1U4N5_9ACTN</name>
<dbReference type="AlphaFoldDB" id="A0AAJ1U4N5"/>
<evidence type="ECO:0000256" key="1">
    <source>
        <dbReference type="ARBA" id="ARBA00022676"/>
    </source>
</evidence>
<proteinExistence type="predicted"/>
<dbReference type="InterPro" id="IPR028098">
    <property type="entry name" value="Glyco_trans_4-like_N"/>
</dbReference>
<dbReference type="Pfam" id="PF13692">
    <property type="entry name" value="Glyco_trans_1_4"/>
    <property type="match status" value="1"/>
</dbReference>
<dbReference type="Pfam" id="PF13439">
    <property type="entry name" value="Glyco_transf_4"/>
    <property type="match status" value="1"/>
</dbReference>
<dbReference type="InterPro" id="IPR050194">
    <property type="entry name" value="Glycosyltransferase_grp1"/>
</dbReference>
<dbReference type="PANTHER" id="PTHR45947">
    <property type="entry name" value="SULFOQUINOVOSYL TRANSFERASE SQD2"/>
    <property type="match status" value="1"/>
</dbReference>
<accession>A0AAJ1U4N5</accession>
<evidence type="ECO:0000313" key="4">
    <source>
        <dbReference type="EMBL" id="MDQ1104456.1"/>
    </source>
</evidence>
<evidence type="ECO:0000256" key="2">
    <source>
        <dbReference type="ARBA" id="ARBA00022679"/>
    </source>
</evidence>
<dbReference type="Gene3D" id="3.40.50.2000">
    <property type="entry name" value="Glycogen Phosphorylase B"/>
    <property type="match status" value="2"/>
</dbReference>
<keyword evidence="2 4" id="KW-0808">Transferase</keyword>
<feature type="domain" description="Glycosyltransferase subfamily 4-like N-terminal" evidence="3">
    <location>
        <begin position="18"/>
        <end position="162"/>
    </location>
</feature>
<keyword evidence="1 4" id="KW-0328">Glycosyltransferase</keyword>
<evidence type="ECO:0000259" key="3">
    <source>
        <dbReference type="Pfam" id="PF13439"/>
    </source>
</evidence>